<sequence>MTIHLEGVAENYNDAKYPPPEFAVDVEDAHIRMAKACLIYYLNESRDGASPTLQASLSSFHTVADDVLELLEIYLSKIVLSWIQPMAENGELKPLFNVSSNLSTYLDKLLEAQPLGETRRQAATHCCTKDLIRIPTKIRKLC</sequence>
<evidence type="ECO:0000313" key="2">
    <source>
        <dbReference type="EMBL" id="OAX80596.1"/>
    </source>
</evidence>
<reference evidence="2 3" key="1">
    <citation type="submission" date="2015-07" db="EMBL/GenBank/DDBJ databases">
        <title>Emmonsia species relationships and genome sequence.</title>
        <authorList>
            <person name="Cuomo C.A."/>
            <person name="Schwartz I.S."/>
            <person name="Kenyon C."/>
            <person name="de Hoog G.S."/>
            <person name="Govender N.P."/>
            <person name="Botha A."/>
            <person name="Moreno L."/>
            <person name="de Vries M."/>
            <person name="Munoz J.F."/>
            <person name="Stielow J.B."/>
        </authorList>
    </citation>
    <scope>NUCLEOTIDE SEQUENCE [LARGE SCALE GENOMIC DNA]</scope>
    <source>
        <strain evidence="2 3">CBS 136260</strain>
    </source>
</reference>
<dbReference type="OrthoDB" id="194358at2759"/>
<evidence type="ECO:0000313" key="3">
    <source>
        <dbReference type="Proteomes" id="UP000091918"/>
    </source>
</evidence>
<comment type="caution">
    <text evidence="2">The sequence shown here is derived from an EMBL/GenBank/DDBJ whole genome shotgun (WGS) entry which is preliminary data.</text>
</comment>
<protein>
    <submittedName>
        <fullName evidence="2">Uncharacterized protein</fullName>
    </submittedName>
</protein>
<keyword evidence="3" id="KW-1185">Reference proteome</keyword>
<dbReference type="EMBL" id="LGUA01000801">
    <property type="protein sequence ID" value="OAX80088.1"/>
    <property type="molecule type" value="Genomic_DNA"/>
</dbReference>
<organism evidence="2 3">
    <name type="scientific">Emergomyces africanus</name>
    <dbReference type="NCBI Taxonomy" id="1955775"/>
    <lineage>
        <taxon>Eukaryota</taxon>
        <taxon>Fungi</taxon>
        <taxon>Dikarya</taxon>
        <taxon>Ascomycota</taxon>
        <taxon>Pezizomycotina</taxon>
        <taxon>Eurotiomycetes</taxon>
        <taxon>Eurotiomycetidae</taxon>
        <taxon>Onygenales</taxon>
        <taxon>Ajellomycetaceae</taxon>
        <taxon>Emergomyces</taxon>
    </lineage>
</organism>
<name>A0A1B7NUZ1_9EURO</name>
<dbReference type="EMBL" id="LGUA01000664">
    <property type="protein sequence ID" value="OAX80596.1"/>
    <property type="molecule type" value="Genomic_DNA"/>
</dbReference>
<dbReference type="Proteomes" id="UP000091918">
    <property type="component" value="Unassembled WGS sequence"/>
</dbReference>
<proteinExistence type="predicted"/>
<dbReference type="AlphaFoldDB" id="A0A1B7NUZ1"/>
<dbReference type="STRING" id="1658172.A0A1B7NUZ1"/>
<gene>
    <name evidence="2" type="ORF">ACJ72_05065</name>
    <name evidence="1" type="ORF">ACJ72_05581</name>
</gene>
<evidence type="ECO:0000313" key="1">
    <source>
        <dbReference type="EMBL" id="OAX80088.1"/>
    </source>
</evidence>
<accession>A0A1B7NUZ1</accession>